<evidence type="ECO:0000313" key="2">
    <source>
        <dbReference type="Proteomes" id="UP000184144"/>
    </source>
</evidence>
<evidence type="ECO:0008006" key="3">
    <source>
        <dbReference type="Google" id="ProtNLM"/>
    </source>
</evidence>
<organism evidence="1 2">
    <name type="scientific">Litoreibacter ascidiaceicola</name>
    <dbReference type="NCBI Taxonomy" id="1486859"/>
    <lineage>
        <taxon>Bacteria</taxon>
        <taxon>Pseudomonadati</taxon>
        <taxon>Pseudomonadota</taxon>
        <taxon>Alphaproteobacteria</taxon>
        <taxon>Rhodobacterales</taxon>
        <taxon>Roseobacteraceae</taxon>
        <taxon>Litoreibacter</taxon>
    </lineage>
</organism>
<name>A0A1M4SHF4_9RHOB</name>
<protein>
    <recommendedName>
        <fullName evidence="3">T4 bacteriophage base plate protein</fullName>
    </recommendedName>
</protein>
<gene>
    <name evidence="1" type="ORF">SAMN05444273_10177</name>
</gene>
<dbReference type="STRING" id="1486859.SAMN05444273_10177"/>
<dbReference type="RefSeq" id="WP_073138748.1">
    <property type="nucleotide sequence ID" value="NZ_FQUV01000001.1"/>
</dbReference>
<proteinExistence type="predicted"/>
<dbReference type="Proteomes" id="UP000184144">
    <property type="component" value="Unassembled WGS sequence"/>
</dbReference>
<dbReference type="OrthoDB" id="283948at2"/>
<evidence type="ECO:0000313" key="1">
    <source>
        <dbReference type="EMBL" id="SHE31694.1"/>
    </source>
</evidence>
<sequence length="262" mass="27590">MPDRAPITLAVGFPTATPRALTGRVELALASALRLPTRPEQVSGVLGAVFTTIGGLPVTSDLVDRLATGARAWCLIRAALSFLPGMRWFQASCTSCGEAYDLSVSLADTPRSDIPSAFPVVEVDTSLGPCRFEVPNGSTERALARVKSSDAPRVLAATCGLGPDAVTQAEQFTASDLALIDAQLDAATPDIPDTLTTLCPTCEAETTARIDPLSFAFPDATAVLRHVHSLASAYHWSEDAILDLPTGRRKAYASLIAEGARR</sequence>
<dbReference type="AlphaFoldDB" id="A0A1M4SHF4"/>
<reference evidence="2" key="1">
    <citation type="submission" date="2016-11" db="EMBL/GenBank/DDBJ databases">
        <authorList>
            <person name="Varghese N."/>
            <person name="Submissions S."/>
        </authorList>
    </citation>
    <scope>NUCLEOTIDE SEQUENCE [LARGE SCALE GENOMIC DNA]</scope>
    <source>
        <strain evidence="2">DSM 100566</strain>
    </source>
</reference>
<dbReference type="EMBL" id="FQUV01000001">
    <property type="protein sequence ID" value="SHE31694.1"/>
    <property type="molecule type" value="Genomic_DNA"/>
</dbReference>
<keyword evidence="2" id="KW-1185">Reference proteome</keyword>
<accession>A0A1M4SHF4</accession>